<protein>
    <submittedName>
        <fullName evidence="1">Uncharacterized protein</fullName>
    </submittedName>
</protein>
<keyword evidence="2" id="KW-1185">Reference proteome</keyword>
<reference evidence="2" key="1">
    <citation type="submission" date="2015-01" db="EMBL/GenBank/DDBJ databases">
        <authorList>
            <person name="Aksoy S."/>
            <person name="Warren W."/>
            <person name="Wilson R.K."/>
        </authorList>
    </citation>
    <scope>NUCLEOTIDE SEQUENCE [LARGE SCALE GENOMIC DNA]</scope>
    <source>
        <strain evidence="2">IAEA</strain>
    </source>
</reference>
<name>A0A1B0BNS3_9MUSC</name>
<proteinExistence type="predicted"/>
<accession>A0A1B0BNS3</accession>
<dbReference type="EnsemblMetazoa" id="GPPI035842-RA">
    <property type="protein sequence ID" value="GPPI035842-PA"/>
    <property type="gene ID" value="GPPI035842"/>
</dbReference>
<organism evidence="1 2">
    <name type="scientific">Glossina palpalis gambiensis</name>
    <dbReference type="NCBI Taxonomy" id="67801"/>
    <lineage>
        <taxon>Eukaryota</taxon>
        <taxon>Metazoa</taxon>
        <taxon>Ecdysozoa</taxon>
        <taxon>Arthropoda</taxon>
        <taxon>Hexapoda</taxon>
        <taxon>Insecta</taxon>
        <taxon>Pterygota</taxon>
        <taxon>Neoptera</taxon>
        <taxon>Endopterygota</taxon>
        <taxon>Diptera</taxon>
        <taxon>Brachycera</taxon>
        <taxon>Muscomorpha</taxon>
        <taxon>Hippoboscoidea</taxon>
        <taxon>Glossinidae</taxon>
        <taxon>Glossina</taxon>
    </lineage>
</organism>
<dbReference type="VEuPathDB" id="VectorBase:GPPI035842"/>
<dbReference type="EMBL" id="JXJN01017587">
    <property type="status" value="NOT_ANNOTATED_CDS"/>
    <property type="molecule type" value="Genomic_DNA"/>
</dbReference>
<sequence length="194" mass="21990">MNPLRTRNRVITKFYKLNNQLSITDIGFRIAFNCPRTSFLRSTALVAPKLTINIDQYCGTYPKGRVVKRLREKSTRFTFSSAAASKTSPGTSFNCCIKYLPVAKARLDKFNSPLRRANFNNFSVNIVLSSEGSRLRNIGFKLRNVGRSVRRGGARERRQNDSAEVCGFELAADILRCILTICVYSFTYVIPLKQ</sequence>
<evidence type="ECO:0000313" key="1">
    <source>
        <dbReference type="EnsemblMetazoa" id="GPPI035842-PA"/>
    </source>
</evidence>
<evidence type="ECO:0000313" key="2">
    <source>
        <dbReference type="Proteomes" id="UP000092460"/>
    </source>
</evidence>
<dbReference type="Proteomes" id="UP000092460">
    <property type="component" value="Unassembled WGS sequence"/>
</dbReference>
<reference evidence="1" key="2">
    <citation type="submission" date="2020-05" db="UniProtKB">
        <authorList>
            <consortium name="EnsemblMetazoa"/>
        </authorList>
    </citation>
    <scope>IDENTIFICATION</scope>
    <source>
        <strain evidence="1">IAEA</strain>
    </source>
</reference>
<dbReference type="AlphaFoldDB" id="A0A1B0BNS3"/>